<accession>A0AAV7QYI7</accession>
<feature type="non-terminal residue" evidence="1">
    <location>
        <position position="1"/>
    </location>
</feature>
<dbReference type="AlphaFoldDB" id="A0AAV7QYI7"/>
<reference evidence="1" key="1">
    <citation type="journal article" date="2022" name="bioRxiv">
        <title>Sequencing and chromosome-scale assembly of the giantPleurodeles waltlgenome.</title>
        <authorList>
            <person name="Brown T."/>
            <person name="Elewa A."/>
            <person name="Iarovenko S."/>
            <person name="Subramanian E."/>
            <person name="Araus A.J."/>
            <person name="Petzold A."/>
            <person name="Susuki M."/>
            <person name="Suzuki K.-i.T."/>
            <person name="Hayashi T."/>
            <person name="Toyoda A."/>
            <person name="Oliveira C."/>
            <person name="Osipova E."/>
            <person name="Leigh N.D."/>
            <person name="Simon A."/>
            <person name="Yun M.H."/>
        </authorList>
    </citation>
    <scope>NUCLEOTIDE SEQUENCE</scope>
    <source>
        <strain evidence="1">20211129_DDA</strain>
        <tissue evidence="1">Liver</tissue>
    </source>
</reference>
<protein>
    <submittedName>
        <fullName evidence="1">Uncharacterized protein</fullName>
    </submittedName>
</protein>
<feature type="non-terminal residue" evidence="1">
    <location>
        <position position="64"/>
    </location>
</feature>
<keyword evidence="2" id="KW-1185">Reference proteome</keyword>
<comment type="caution">
    <text evidence="1">The sequence shown here is derived from an EMBL/GenBank/DDBJ whole genome shotgun (WGS) entry which is preliminary data.</text>
</comment>
<gene>
    <name evidence="1" type="ORF">NDU88_010641</name>
</gene>
<evidence type="ECO:0000313" key="2">
    <source>
        <dbReference type="Proteomes" id="UP001066276"/>
    </source>
</evidence>
<organism evidence="1 2">
    <name type="scientific">Pleurodeles waltl</name>
    <name type="common">Iberian ribbed newt</name>
    <dbReference type="NCBI Taxonomy" id="8319"/>
    <lineage>
        <taxon>Eukaryota</taxon>
        <taxon>Metazoa</taxon>
        <taxon>Chordata</taxon>
        <taxon>Craniata</taxon>
        <taxon>Vertebrata</taxon>
        <taxon>Euteleostomi</taxon>
        <taxon>Amphibia</taxon>
        <taxon>Batrachia</taxon>
        <taxon>Caudata</taxon>
        <taxon>Salamandroidea</taxon>
        <taxon>Salamandridae</taxon>
        <taxon>Pleurodelinae</taxon>
        <taxon>Pleurodeles</taxon>
    </lineage>
</organism>
<name>A0AAV7QYI7_PLEWA</name>
<dbReference type="Proteomes" id="UP001066276">
    <property type="component" value="Chromosome 6"/>
</dbReference>
<evidence type="ECO:0000313" key="1">
    <source>
        <dbReference type="EMBL" id="KAJ1144341.1"/>
    </source>
</evidence>
<dbReference type="EMBL" id="JANPWB010000010">
    <property type="protein sequence ID" value="KAJ1144341.1"/>
    <property type="molecule type" value="Genomic_DNA"/>
</dbReference>
<sequence>RDAFQRHSHRRRERWTFEALSHPSEPLLALLAVCARSRMTLCRSPLRCRTARCPQHHEISPNIE</sequence>
<proteinExistence type="predicted"/>